<dbReference type="EMBL" id="JAHDVG010000476">
    <property type="protein sequence ID" value="KAH1175774.1"/>
    <property type="molecule type" value="Genomic_DNA"/>
</dbReference>
<dbReference type="InterPro" id="IPR026520">
    <property type="entry name" value="THAP3"/>
</dbReference>
<feature type="domain" description="THAP-type" evidence="7">
    <location>
        <begin position="1"/>
        <end position="93"/>
    </location>
</feature>
<dbReference type="AlphaFoldDB" id="A0A9D3X8F2"/>
<comment type="caution">
    <text evidence="8">The sequence shown here is derived from an EMBL/GenBank/DDBJ whole genome shotgun (WGS) entry which is preliminary data.</text>
</comment>
<dbReference type="GO" id="GO:0003677">
    <property type="term" value="F:DNA binding"/>
    <property type="evidence" value="ECO:0007669"/>
    <property type="project" value="UniProtKB-UniRule"/>
</dbReference>
<protein>
    <recommendedName>
        <fullName evidence="7">THAP-type domain-containing protein</fullName>
    </recommendedName>
</protein>
<dbReference type="SMART" id="SM00980">
    <property type="entry name" value="THAP"/>
    <property type="match status" value="1"/>
</dbReference>
<name>A0A9D3X8F2_9SAUR</name>
<feature type="region of interest" description="Disordered" evidence="6">
    <location>
        <begin position="104"/>
        <end position="185"/>
    </location>
</feature>
<keyword evidence="9" id="KW-1185">Reference proteome</keyword>
<reference evidence="8" key="1">
    <citation type="submission" date="2021-09" db="EMBL/GenBank/DDBJ databases">
        <title>The genome of Mauremys mutica provides insights into the evolution of semi-aquatic lifestyle.</title>
        <authorList>
            <person name="Gong S."/>
            <person name="Gao Y."/>
        </authorList>
    </citation>
    <scope>NUCLEOTIDE SEQUENCE</scope>
    <source>
        <strain evidence="8">MM-2020</strain>
        <tissue evidence="8">Muscle</tissue>
    </source>
</reference>
<evidence type="ECO:0000256" key="6">
    <source>
        <dbReference type="SAM" id="MobiDB-lite"/>
    </source>
</evidence>
<dbReference type="SMART" id="SM00692">
    <property type="entry name" value="DM3"/>
    <property type="match status" value="1"/>
</dbReference>
<dbReference type="InterPro" id="IPR006612">
    <property type="entry name" value="THAP_Znf"/>
</dbReference>
<evidence type="ECO:0000256" key="4">
    <source>
        <dbReference type="ARBA" id="ARBA00023125"/>
    </source>
</evidence>
<accession>A0A9D3X8F2</accession>
<dbReference type="Proteomes" id="UP000827986">
    <property type="component" value="Unassembled WGS sequence"/>
</dbReference>
<keyword evidence="4 5" id="KW-0238">DNA-binding</keyword>
<dbReference type="PANTHER" id="PTHR47120:SF1">
    <property type="entry name" value="THAP DOMAIN-CONTAINING PROTEIN 3"/>
    <property type="match status" value="1"/>
</dbReference>
<evidence type="ECO:0000313" key="8">
    <source>
        <dbReference type="EMBL" id="KAH1175774.1"/>
    </source>
</evidence>
<organism evidence="8 9">
    <name type="scientific">Mauremys mutica</name>
    <name type="common">yellowpond turtle</name>
    <dbReference type="NCBI Taxonomy" id="74926"/>
    <lineage>
        <taxon>Eukaryota</taxon>
        <taxon>Metazoa</taxon>
        <taxon>Chordata</taxon>
        <taxon>Craniata</taxon>
        <taxon>Vertebrata</taxon>
        <taxon>Euteleostomi</taxon>
        <taxon>Archelosauria</taxon>
        <taxon>Testudinata</taxon>
        <taxon>Testudines</taxon>
        <taxon>Cryptodira</taxon>
        <taxon>Durocryptodira</taxon>
        <taxon>Testudinoidea</taxon>
        <taxon>Geoemydidae</taxon>
        <taxon>Geoemydinae</taxon>
        <taxon>Mauremys</taxon>
    </lineage>
</organism>
<evidence type="ECO:0000259" key="7">
    <source>
        <dbReference type="PROSITE" id="PS50950"/>
    </source>
</evidence>
<evidence type="ECO:0000313" key="9">
    <source>
        <dbReference type="Proteomes" id="UP000827986"/>
    </source>
</evidence>
<evidence type="ECO:0000256" key="5">
    <source>
        <dbReference type="PROSITE-ProRule" id="PRU00309"/>
    </source>
</evidence>
<evidence type="ECO:0000256" key="1">
    <source>
        <dbReference type="ARBA" id="ARBA00022723"/>
    </source>
</evidence>
<keyword evidence="1" id="KW-0479">Metal-binding</keyword>
<dbReference type="SUPFAM" id="SSF57716">
    <property type="entry name" value="Glucocorticoid receptor-like (DNA-binding domain)"/>
    <property type="match status" value="1"/>
</dbReference>
<dbReference type="PROSITE" id="PS50950">
    <property type="entry name" value="ZF_THAP"/>
    <property type="match status" value="1"/>
</dbReference>
<proteinExistence type="predicted"/>
<keyword evidence="2 5" id="KW-0863">Zinc-finger</keyword>
<feature type="compositionally biased region" description="Basic and acidic residues" evidence="6">
    <location>
        <begin position="104"/>
        <end position="136"/>
    </location>
</feature>
<keyword evidence="3" id="KW-0862">Zinc</keyword>
<dbReference type="PANTHER" id="PTHR47120">
    <property type="entry name" value="THAP DOMAIN-CONTAINING PROTEIN 3"/>
    <property type="match status" value="1"/>
</dbReference>
<dbReference type="GO" id="GO:0008270">
    <property type="term" value="F:zinc ion binding"/>
    <property type="evidence" value="ECO:0007669"/>
    <property type="project" value="UniProtKB-KW"/>
</dbReference>
<evidence type="ECO:0000256" key="2">
    <source>
        <dbReference type="ARBA" id="ARBA00022771"/>
    </source>
</evidence>
<gene>
    <name evidence="8" type="ORF">KIL84_022299</name>
</gene>
<feature type="compositionally biased region" description="Polar residues" evidence="6">
    <location>
        <begin position="171"/>
        <end position="185"/>
    </location>
</feature>
<evidence type="ECO:0000256" key="3">
    <source>
        <dbReference type="ARBA" id="ARBA00022833"/>
    </source>
</evidence>
<sequence length="185" mass="21009">MPKSCAALRCSNRYSSRCRQQLTFHRYRGPALHPLRFPFSRPELLARWVGNIGRGDFQPSSHTVLCSQHFQPDCFSAFGNRTNLKPNAVPTLFAFPRTVRQIRKEKSPLHDAEDSKLPKDFTRTEDGRRLDEETVLHQEPQPSRTEEPIEELSERLSQTTRETDCVGESAEVTTKGSQGSAPGQL</sequence>
<dbReference type="Pfam" id="PF05485">
    <property type="entry name" value="THAP"/>
    <property type="match status" value="1"/>
</dbReference>